<dbReference type="SMART" id="SM00318">
    <property type="entry name" value="SNc"/>
    <property type="match status" value="1"/>
</dbReference>
<dbReference type="Gene3D" id="2.40.50.90">
    <property type="match status" value="1"/>
</dbReference>
<proteinExistence type="predicted"/>
<organism evidence="2 3">
    <name type="scientific">Chaetoceros tenuissimus</name>
    <dbReference type="NCBI Taxonomy" id="426638"/>
    <lineage>
        <taxon>Eukaryota</taxon>
        <taxon>Sar</taxon>
        <taxon>Stramenopiles</taxon>
        <taxon>Ochrophyta</taxon>
        <taxon>Bacillariophyta</taxon>
        <taxon>Coscinodiscophyceae</taxon>
        <taxon>Chaetocerotophycidae</taxon>
        <taxon>Chaetocerotales</taxon>
        <taxon>Chaetocerotaceae</taxon>
        <taxon>Chaetoceros</taxon>
    </lineage>
</organism>
<name>A0AAD3HER6_9STRA</name>
<reference evidence="2 3" key="1">
    <citation type="journal article" date="2021" name="Sci. Rep.">
        <title>The genome of the diatom Chaetoceros tenuissimus carries an ancient integrated fragment of an extant virus.</title>
        <authorList>
            <person name="Hongo Y."/>
            <person name="Kimura K."/>
            <person name="Takaki Y."/>
            <person name="Yoshida Y."/>
            <person name="Baba S."/>
            <person name="Kobayashi G."/>
            <person name="Nagasaki K."/>
            <person name="Hano T."/>
            <person name="Tomaru Y."/>
        </authorList>
    </citation>
    <scope>NUCLEOTIDE SEQUENCE [LARGE SCALE GENOMIC DNA]</scope>
    <source>
        <strain evidence="2 3">NIES-3715</strain>
    </source>
</reference>
<sequence>MIIQPISYVPVPNGPISATGTSSLACALLPSSYINGWNSNLILANDDSVLQPQWQSSLTKIKFENDEVVRVLDANSVKLAKNGVVGLAAISTPSGYTNDNFRYPDCMTKSPSSKLKQLLPKNAKVQVKIIGDTSVSKPRALIVIKGDGKLVNAELVKDGYARAILRNRESVDKLLPGFSNDLVQMQKAAEQEGRGMFKICDNVEEAADDQFEPLEYTAEIQYGDDGGKQVVRKRDEELLPPADPTPRSRAEKLPICADFPTFEDSLRYFEKYYPLYGDVAKLDRDGDGIPCSGLPHTTNGEKYRMKKPSSVIK</sequence>
<accession>A0AAD3HER6</accession>
<evidence type="ECO:0000313" key="3">
    <source>
        <dbReference type="Proteomes" id="UP001054902"/>
    </source>
</evidence>
<dbReference type="Proteomes" id="UP001054902">
    <property type="component" value="Unassembled WGS sequence"/>
</dbReference>
<keyword evidence="3" id="KW-1185">Reference proteome</keyword>
<comment type="caution">
    <text evidence="2">The sequence shown here is derived from an EMBL/GenBank/DDBJ whole genome shotgun (WGS) entry which is preliminary data.</text>
</comment>
<dbReference type="AlphaFoldDB" id="A0AAD3HER6"/>
<dbReference type="InterPro" id="IPR035437">
    <property type="entry name" value="SNase_OB-fold_sf"/>
</dbReference>
<dbReference type="InterPro" id="IPR016071">
    <property type="entry name" value="Staphylococal_nuclease_OB-fold"/>
</dbReference>
<gene>
    <name evidence="2" type="ORF">CTEN210_16945</name>
</gene>
<protein>
    <recommendedName>
        <fullName evidence="1">TNase-like domain-containing protein</fullName>
    </recommendedName>
</protein>
<dbReference type="EMBL" id="BLLK01000069">
    <property type="protein sequence ID" value="GFH60469.1"/>
    <property type="molecule type" value="Genomic_DNA"/>
</dbReference>
<feature type="domain" description="TNase-like" evidence="1">
    <location>
        <begin position="62"/>
        <end position="199"/>
    </location>
</feature>
<dbReference type="SUPFAM" id="SSF50199">
    <property type="entry name" value="Staphylococcal nuclease"/>
    <property type="match status" value="1"/>
</dbReference>
<evidence type="ECO:0000313" key="2">
    <source>
        <dbReference type="EMBL" id="GFH60469.1"/>
    </source>
</evidence>
<evidence type="ECO:0000259" key="1">
    <source>
        <dbReference type="SMART" id="SM00318"/>
    </source>
</evidence>